<keyword evidence="5" id="KW-1185">Reference proteome</keyword>
<organism evidence="4 5">
    <name type="scientific">Pichia sorbitophila (strain ATCC MYA-4447 / BCRC 22081 / CBS 7064 / NBRC 10061 / NRRL Y-12695)</name>
    <name type="common">Hybrid yeast</name>
    <dbReference type="NCBI Taxonomy" id="559304"/>
    <lineage>
        <taxon>Eukaryota</taxon>
        <taxon>Fungi</taxon>
        <taxon>Dikarya</taxon>
        <taxon>Ascomycota</taxon>
        <taxon>Saccharomycotina</taxon>
        <taxon>Pichiomycetes</taxon>
        <taxon>Debaryomycetaceae</taxon>
        <taxon>Millerozyma</taxon>
    </lineage>
</organism>
<dbReference type="Proteomes" id="UP000005222">
    <property type="component" value="Chromosome I"/>
</dbReference>
<dbReference type="HOGENOM" id="CLU_1427937_0_0_1"/>
<proteinExistence type="predicted"/>
<accession>G8YE07</accession>
<evidence type="ECO:0000313" key="5">
    <source>
        <dbReference type="Proteomes" id="UP000005222"/>
    </source>
</evidence>
<dbReference type="InterPro" id="IPR029000">
    <property type="entry name" value="Cyclophilin-like_dom_sf"/>
</dbReference>
<feature type="domain" description="PPIase cyclophilin-type" evidence="3">
    <location>
        <begin position="1"/>
        <end position="132"/>
    </location>
</feature>
<dbReference type="OrthoDB" id="271386at2759"/>
<dbReference type="OMA" id="QCKHVEN"/>
<dbReference type="STRING" id="559304.G8YE07"/>
<dbReference type="InParanoid" id="G8YE07"/>
<dbReference type="PROSITE" id="PS50072">
    <property type="entry name" value="CSA_PPIASE_2"/>
    <property type="match status" value="1"/>
</dbReference>
<dbReference type="Pfam" id="PF00160">
    <property type="entry name" value="Pro_isomerase"/>
    <property type="match status" value="1"/>
</dbReference>
<dbReference type="GO" id="GO:0003755">
    <property type="term" value="F:peptidyl-prolyl cis-trans isomerase activity"/>
    <property type="evidence" value="ECO:0007669"/>
    <property type="project" value="UniProtKB-EC"/>
</dbReference>
<dbReference type="AlphaFoldDB" id="G8YE07"/>
<reference evidence="4 5" key="1">
    <citation type="journal article" date="2012" name="G3 (Bethesda)">
        <title>Pichia sorbitophila, an interspecies yeast hybrid reveals early steps of genome resolution following polyploidization.</title>
        <authorList>
            <person name="Leh Louis V."/>
            <person name="Despons L."/>
            <person name="Friedrich A."/>
            <person name="Martin T."/>
            <person name="Durrens P."/>
            <person name="Casaregola S."/>
            <person name="Neuveglise C."/>
            <person name="Fairhead C."/>
            <person name="Marck C."/>
            <person name="Cruz J.A."/>
            <person name="Straub M.L."/>
            <person name="Kugler V."/>
            <person name="Sacerdot C."/>
            <person name="Uzunov Z."/>
            <person name="Thierry A."/>
            <person name="Weiss S."/>
            <person name="Bleykasten C."/>
            <person name="De Montigny J."/>
            <person name="Jacques N."/>
            <person name="Jung P."/>
            <person name="Lemaire M."/>
            <person name="Mallet S."/>
            <person name="Morel G."/>
            <person name="Richard G.F."/>
            <person name="Sarkar A."/>
            <person name="Savel G."/>
            <person name="Schacherer J."/>
            <person name="Seret M.L."/>
            <person name="Talla E."/>
            <person name="Samson G."/>
            <person name="Jubin C."/>
            <person name="Poulain J."/>
            <person name="Vacherie B."/>
            <person name="Barbe V."/>
            <person name="Pelletier E."/>
            <person name="Sherman D.J."/>
            <person name="Westhof E."/>
            <person name="Weissenbach J."/>
            <person name="Baret P.V."/>
            <person name="Wincker P."/>
            <person name="Gaillardin C."/>
            <person name="Dujon B."/>
            <person name="Souciet J.L."/>
        </authorList>
    </citation>
    <scope>NUCLEOTIDE SEQUENCE [LARGE SCALE GENOMIC DNA]</scope>
    <source>
        <strain evidence="5">ATCC MYA-4447 / BCRC 22081 / CBS 7064 / NBRC 10061 / NRRL Y-12695</strain>
    </source>
</reference>
<feature type="signal peptide" evidence="2">
    <location>
        <begin position="1"/>
        <end position="28"/>
    </location>
</feature>
<dbReference type="SUPFAM" id="SSF50891">
    <property type="entry name" value="Cyclophilin-like"/>
    <property type="match status" value="1"/>
</dbReference>
<dbReference type="InterPro" id="IPR002130">
    <property type="entry name" value="Cyclophilin-type_PPIase_dom"/>
</dbReference>
<evidence type="ECO:0000259" key="3">
    <source>
        <dbReference type="PROSITE" id="PS50072"/>
    </source>
</evidence>
<sequence>MRHCAIGTYKNTCILKLILNFILQLGDPTNTGKHSEPADAENPIKVSKKNYNPSSFGEGDINRGTIFAVKNLNREDKLGSQFFICLNDSYSEALKDTEKYVRLGKIVEGLEAIQAIETELSGQNKLSSKGRPKGKWKAEPWVQDVVIHYNPFAHSSDT</sequence>
<dbReference type="EMBL" id="FO082051">
    <property type="protein sequence ID" value="CCE81406.1"/>
    <property type="molecule type" value="Genomic_DNA"/>
</dbReference>
<comment type="catalytic activity">
    <reaction evidence="1">
        <text>[protein]-peptidylproline (omega=180) = [protein]-peptidylproline (omega=0)</text>
        <dbReference type="Rhea" id="RHEA:16237"/>
        <dbReference type="Rhea" id="RHEA-COMP:10747"/>
        <dbReference type="Rhea" id="RHEA-COMP:10748"/>
        <dbReference type="ChEBI" id="CHEBI:83833"/>
        <dbReference type="ChEBI" id="CHEBI:83834"/>
        <dbReference type="EC" id="5.2.1.8"/>
    </reaction>
</comment>
<evidence type="ECO:0000256" key="1">
    <source>
        <dbReference type="ARBA" id="ARBA00000971"/>
    </source>
</evidence>
<name>G8YE07_PICSO</name>
<feature type="chain" id="PRO_5003519066" evidence="2">
    <location>
        <begin position="29"/>
        <end position="158"/>
    </location>
</feature>
<evidence type="ECO:0000313" key="4">
    <source>
        <dbReference type="EMBL" id="CCE81406.1"/>
    </source>
</evidence>
<keyword evidence="2" id="KW-0732">Signal</keyword>
<gene>
    <name evidence="4" type="primary">Piso0_002061</name>
    <name evidence="4" type="ORF">GNLVRS01_PISO0I02032g</name>
</gene>
<dbReference type="eggNOG" id="KOG0884">
    <property type="taxonomic scope" value="Eukaryota"/>
</dbReference>
<protein>
    <submittedName>
        <fullName evidence="4">Piso0_002061 protein</fullName>
    </submittedName>
</protein>
<evidence type="ECO:0000256" key="2">
    <source>
        <dbReference type="SAM" id="SignalP"/>
    </source>
</evidence>
<dbReference type="Gene3D" id="2.40.100.10">
    <property type="entry name" value="Cyclophilin-like"/>
    <property type="match status" value="1"/>
</dbReference>